<evidence type="ECO:0000256" key="1">
    <source>
        <dbReference type="SAM" id="MobiDB-lite"/>
    </source>
</evidence>
<dbReference type="AlphaFoldDB" id="A0A8H3QK41"/>
<feature type="compositionally biased region" description="Acidic residues" evidence="1">
    <location>
        <begin position="448"/>
        <end position="463"/>
    </location>
</feature>
<protein>
    <submittedName>
        <fullName evidence="2">DUF659 and ribonuclease H-like domain containing protein</fullName>
    </submittedName>
</protein>
<reference evidence="2" key="1">
    <citation type="submission" date="2019-10" db="EMBL/GenBank/DDBJ databases">
        <title>Conservation and host-specific expression of non-tandemly repeated heterogenous ribosome RNA gene in arbuscular mycorrhizal fungi.</title>
        <authorList>
            <person name="Maeda T."/>
            <person name="Kobayashi Y."/>
            <person name="Nakagawa T."/>
            <person name="Ezawa T."/>
            <person name="Yamaguchi K."/>
            <person name="Bino T."/>
            <person name="Nishimoto Y."/>
            <person name="Shigenobu S."/>
            <person name="Kawaguchi M."/>
        </authorList>
    </citation>
    <scope>NUCLEOTIDE SEQUENCE</scope>
    <source>
        <strain evidence="2">HR1</strain>
    </source>
</reference>
<sequence length="508" mass="58115">MGKGPHYFKEFFTLIDPPKKTANKRTVCNFCIKEYTFSVASLKIGCFVSNKAKLCQGHLIKCENFNNQVSESERIEILARYTESEEEEEEEEEKKDEDVVKPSKPPITTQSLSNGLPFTFFENEETKEIFNFIAPALKLPSRKRMSDRILLHATKMLKQSITKSAQNDKIGVTVACDGWTNIKQEHLFGVVFITSTEAEKNKITINCFVSDSAGEYAAARRIMRIEYPNKDFLSCMAHQMNLIIGEIFKASDIYQQTSTKAVKIVSYFHSSAYFMGLLRNEHKSLYGKTTALATPVICKDKDISNSTKKFLPSDIIAIINDSSFWIHLYELQDLILPLCAALNKLQKDMTRLYEVVLAFGWVIKVFSNHLNENSSNNRITRLERHWNQFLGFSKGDASELSQFALHLYGICVNSASVERLWSNMGFLHSKWRNRLDIFSIQPHKTSDSEDNEYSDVEDSEVEKDDIIQVSDEENDDDAYTQPVGEISYSENDDTINSTELWVRIIQIG</sequence>
<feature type="region of interest" description="Disordered" evidence="1">
    <location>
        <begin position="81"/>
        <end position="110"/>
    </location>
</feature>
<proteinExistence type="predicted"/>
<dbReference type="Proteomes" id="UP000615446">
    <property type="component" value="Unassembled WGS sequence"/>
</dbReference>
<feature type="compositionally biased region" description="Acidic residues" evidence="1">
    <location>
        <begin position="84"/>
        <end position="95"/>
    </location>
</feature>
<comment type="caution">
    <text evidence="2">The sequence shown here is derived from an EMBL/GenBank/DDBJ whole genome shotgun (WGS) entry which is preliminary data.</text>
</comment>
<organism evidence="2 3">
    <name type="scientific">Rhizophagus clarus</name>
    <dbReference type="NCBI Taxonomy" id="94130"/>
    <lineage>
        <taxon>Eukaryota</taxon>
        <taxon>Fungi</taxon>
        <taxon>Fungi incertae sedis</taxon>
        <taxon>Mucoromycota</taxon>
        <taxon>Glomeromycotina</taxon>
        <taxon>Glomeromycetes</taxon>
        <taxon>Glomerales</taxon>
        <taxon>Glomeraceae</taxon>
        <taxon>Rhizophagus</taxon>
    </lineage>
</organism>
<gene>
    <name evidence="2" type="ORF">RCL2_001110200</name>
</gene>
<evidence type="ECO:0000313" key="2">
    <source>
        <dbReference type="EMBL" id="GES83960.1"/>
    </source>
</evidence>
<dbReference type="EMBL" id="BLAL01000075">
    <property type="protein sequence ID" value="GES83960.1"/>
    <property type="molecule type" value="Genomic_DNA"/>
</dbReference>
<name>A0A8H3QK41_9GLOM</name>
<accession>A0A8H3QK41</accession>
<evidence type="ECO:0000313" key="3">
    <source>
        <dbReference type="Proteomes" id="UP000615446"/>
    </source>
</evidence>
<dbReference type="OrthoDB" id="2423954at2759"/>
<dbReference type="InterPro" id="IPR012337">
    <property type="entry name" value="RNaseH-like_sf"/>
</dbReference>
<dbReference type="SUPFAM" id="SSF53098">
    <property type="entry name" value="Ribonuclease H-like"/>
    <property type="match status" value="1"/>
</dbReference>
<feature type="region of interest" description="Disordered" evidence="1">
    <location>
        <begin position="443"/>
        <end position="490"/>
    </location>
</feature>